<dbReference type="Proteomes" id="UP000317835">
    <property type="component" value="Chromosome"/>
</dbReference>
<dbReference type="KEGG" id="tpla:ElP_19850"/>
<gene>
    <name evidence="2" type="ORF">ElP_19850</name>
</gene>
<dbReference type="RefSeq" id="WP_145268752.1">
    <property type="nucleotide sequence ID" value="NZ_CP036426.1"/>
</dbReference>
<evidence type="ECO:0000313" key="3">
    <source>
        <dbReference type="Proteomes" id="UP000317835"/>
    </source>
</evidence>
<name>A0A518GZU2_9BACT</name>
<reference evidence="2 3" key="1">
    <citation type="submission" date="2019-02" db="EMBL/GenBank/DDBJ databases">
        <title>Deep-cultivation of Planctomycetes and their phenomic and genomic characterization uncovers novel biology.</title>
        <authorList>
            <person name="Wiegand S."/>
            <person name="Jogler M."/>
            <person name="Boedeker C."/>
            <person name="Pinto D."/>
            <person name="Vollmers J."/>
            <person name="Rivas-Marin E."/>
            <person name="Kohn T."/>
            <person name="Peeters S.H."/>
            <person name="Heuer A."/>
            <person name="Rast P."/>
            <person name="Oberbeckmann S."/>
            <person name="Bunk B."/>
            <person name="Jeske O."/>
            <person name="Meyerdierks A."/>
            <person name="Storesund J.E."/>
            <person name="Kallscheuer N."/>
            <person name="Luecker S."/>
            <person name="Lage O.M."/>
            <person name="Pohl T."/>
            <person name="Merkel B.J."/>
            <person name="Hornburger P."/>
            <person name="Mueller R.-W."/>
            <person name="Bruemmer F."/>
            <person name="Labrenz M."/>
            <person name="Spormann A.M."/>
            <person name="Op den Camp H."/>
            <person name="Overmann J."/>
            <person name="Amann R."/>
            <person name="Jetten M.S.M."/>
            <person name="Mascher T."/>
            <person name="Medema M.H."/>
            <person name="Devos D.P."/>
            <person name="Kaster A.-K."/>
            <person name="Ovreas L."/>
            <person name="Rohde M."/>
            <person name="Galperin M.Y."/>
            <person name="Jogler C."/>
        </authorList>
    </citation>
    <scope>NUCLEOTIDE SEQUENCE [LARGE SCALE GENOMIC DNA]</scope>
    <source>
        <strain evidence="2 3">ElP</strain>
    </source>
</reference>
<dbReference type="AlphaFoldDB" id="A0A518GZU2"/>
<evidence type="ECO:0000256" key="1">
    <source>
        <dbReference type="SAM" id="MobiDB-lite"/>
    </source>
</evidence>
<protein>
    <submittedName>
        <fullName evidence="2">Uncharacterized protein</fullName>
    </submittedName>
</protein>
<accession>A0A518GZU2</accession>
<feature type="region of interest" description="Disordered" evidence="1">
    <location>
        <begin position="1"/>
        <end position="25"/>
    </location>
</feature>
<sequence>MTILFDSTRPTKANRPFGRGIGRPTDAYGNPLRRVGYSADDAAWYAAQGGDFHTLDVDTASILWDRAASDAEAESRVETLGYL</sequence>
<organism evidence="2 3">
    <name type="scientific">Tautonia plasticadhaerens</name>
    <dbReference type="NCBI Taxonomy" id="2527974"/>
    <lineage>
        <taxon>Bacteria</taxon>
        <taxon>Pseudomonadati</taxon>
        <taxon>Planctomycetota</taxon>
        <taxon>Planctomycetia</taxon>
        <taxon>Isosphaerales</taxon>
        <taxon>Isosphaeraceae</taxon>
        <taxon>Tautonia</taxon>
    </lineage>
</organism>
<evidence type="ECO:0000313" key="2">
    <source>
        <dbReference type="EMBL" id="QDV34103.1"/>
    </source>
</evidence>
<dbReference type="EMBL" id="CP036426">
    <property type="protein sequence ID" value="QDV34103.1"/>
    <property type="molecule type" value="Genomic_DNA"/>
</dbReference>
<proteinExistence type="predicted"/>
<keyword evidence="3" id="KW-1185">Reference proteome</keyword>